<name>G4LVT3_SCHMA</name>
<dbReference type="InParanoid" id="G4LVT3"/>
<evidence type="ECO:0000313" key="2">
    <source>
        <dbReference type="WBParaSite" id="Smp_122190.1"/>
    </source>
</evidence>
<dbReference type="KEGG" id="smm:Smp_122190"/>
<dbReference type="PhylomeDB" id="G4LVT3"/>
<protein>
    <submittedName>
        <fullName evidence="2">Uncharacterized protein</fullName>
    </submittedName>
</protein>
<dbReference type="AlphaFoldDB" id="G4LVT3"/>
<dbReference type="OrthoDB" id="6251906at2759"/>
<sequence length="113" mass="13467">MSDSIQTESLEDMCDWSPVGMDTAMITRSRLPEFDRSDFELWFARREHYSMRHNTKYEGICPWDLYSVSHHLISKEVRDFILSPPNSQPHTTIGREIMIHLWLSDGQRIHRLF</sequence>
<keyword evidence="1" id="KW-1185">Reference proteome</keyword>
<organism evidence="1 2">
    <name type="scientific">Schistosoma mansoni</name>
    <name type="common">Blood fluke</name>
    <dbReference type="NCBI Taxonomy" id="6183"/>
    <lineage>
        <taxon>Eukaryota</taxon>
        <taxon>Metazoa</taxon>
        <taxon>Spiralia</taxon>
        <taxon>Lophotrochozoa</taxon>
        <taxon>Platyhelminthes</taxon>
        <taxon>Trematoda</taxon>
        <taxon>Digenea</taxon>
        <taxon>Strigeidida</taxon>
        <taxon>Schistosomatoidea</taxon>
        <taxon>Schistosomatidae</taxon>
        <taxon>Schistosoma</taxon>
    </lineage>
</organism>
<evidence type="ECO:0000313" key="1">
    <source>
        <dbReference type="Proteomes" id="UP000008854"/>
    </source>
</evidence>
<dbReference type="Proteomes" id="UP000008854">
    <property type="component" value="Unassembled WGS sequence"/>
</dbReference>
<accession>G4LVT3</accession>
<reference evidence="1" key="1">
    <citation type="journal article" date="2012" name="PLoS Negl. Trop. Dis.">
        <title>A systematically improved high quality genome and transcriptome of the human blood fluke Schistosoma mansoni.</title>
        <authorList>
            <person name="Protasio A.V."/>
            <person name="Tsai I.J."/>
            <person name="Babbage A."/>
            <person name="Nichol S."/>
            <person name="Hunt M."/>
            <person name="Aslett M.A."/>
            <person name="De Silva N."/>
            <person name="Velarde G.S."/>
            <person name="Anderson T.J."/>
            <person name="Clark R.C."/>
            <person name="Davidson C."/>
            <person name="Dillon G.P."/>
            <person name="Holroyd N.E."/>
            <person name="LoVerde P.T."/>
            <person name="Lloyd C."/>
            <person name="McQuillan J."/>
            <person name="Oliveira G."/>
            <person name="Otto T.D."/>
            <person name="Parker-Manuel S.J."/>
            <person name="Quail M.A."/>
            <person name="Wilson R.A."/>
            <person name="Zerlotini A."/>
            <person name="Dunne D.W."/>
            <person name="Berriman M."/>
        </authorList>
    </citation>
    <scope>NUCLEOTIDE SEQUENCE [LARGE SCALE GENOMIC DNA]</scope>
    <source>
        <strain evidence="1">Puerto Rican</strain>
    </source>
</reference>
<reference evidence="2" key="2">
    <citation type="submission" date="2018-12" db="UniProtKB">
        <authorList>
            <consortium name="WormBaseParasite"/>
        </authorList>
    </citation>
    <scope>IDENTIFICATION</scope>
    <source>
        <strain evidence="2">Puerto Rican</strain>
    </source>
</reference>
<dbReference type="CTD" id="8340956"/>
<dbReference type="GeneID" id="8340956"/>
<proteinExistence type="predicted"/>
<dbReference type="WBParaSite" id="Smp_122190.1">
    <property type="protein sequence ID" value="Smp_122190.1"/>
    <property type="gene ID" value="Smp_122190"/>
</dbReference>
<dbReference type="RefSeq" id="XP_018645380.1">
    <property type="nucleotide sequence ID" value="XM_018791434.1"/>
</dbReference>
<dbReference type="HOGENOM" id="CLU_110546_2_0_1"/>